<dbReference type="RefSeq" id="WP_211927827.1">
    <property type="nucleotide sequence ID" value="NZ_JAGQFT020000013.1"/>
</dbReference>
<dbReference type="EMBL" id="JAGQFT020000013">
    <property type="protein sequence ID" value="MBS7458660.1"/>
    <property type="molecule type" value="Genomic_DNA"/>
</dbReference>
<name>A0A8J7VVE1_9GAMM</name>
<dbReference type="EMBL" id="JAGQFT010000206">
    <property type="protein sequence ID" value="MBR0563950.1"/>
    <property type="molecule type" value="Genomic_DNA"/>
</dbReference>
<sequence>MGDRSHVKLYSELLAFLEEHGRSLIEYGSAERGLAAGDAHAFVELLQTNHVPLLGIELWRATDGGLELDIQEIWYFSHADVTARYPDAWRYFNRVETGPGDVFAVQFG</sequence>
<protein>
    <submittedName>
        <fullName evidence="1">Uncharacterized protein</fullName>
    </submittedName>
</protein>
<reference evidence="1" key="2">
    <citation type="submission" date="2021-04" db="EMBL/GenBank/DDBJ databases">
        <authorList>
            <person name="Karlyshev A.V."/>
        </authorList>
    </citation>
    <scope>NUCLEOTIDE SEQUENCE</scope>
    <source>
        <strain evidence="1">LMG 29479</strain>
    </source>
</reference>
<organism evidence="1">
    <name type="scientific">Coralloluteibacterium stylophorae</name>
    <dbReference type="NCBI Taxonomy" id="1776034"/>
    <lineage>
        <taxon>Bacteria</taxon>
        <taxon>Pseudomonadati</taxon>
        <taxon>Pseudomonadota</taxon>
        <taxon>Gammaproteobacteria</taxon>
        <taxon>Lysobacterales</taxon>
        <taxon>Lysobacteraceae</taxon>
        <taxon>Coralloluteibacterium</taxon>
    </lineage>
</organism>
<evidence type="ECO:0000313" key="3">
    <source>
        <dbReference type="Proteomes" id="UP000675747"/>
    </source>
</evidence>
<accession>A0A8J7VVE1</accession>
<evidence type="ECO:0000313" key="1">
    <source>
        <dbReference type="EMBL" id="MBR0563950.1"/>
    </source>
</evidence>
<reference evidence="2 3" key="1">
    <citation type="journal article" date="2021" name="Microbiol. Resour. Announc.">
        <title>Draft Genome Sequence of Coralloluteibacterium stylophorae LMG 29479T.</title>
        <authorList>
            <person name="Karlyshev A.V."/>
            <person name="Kudryashova E.B."/>
            <person name="Ariskina E.V."/>
            <person name="Conroy A.P."/>
            <person name="Abidueva E.Y."/>
        </authorList>
    </citation>
    <scope>NUCLEOTIDE SEQUENCE [LARGE SCALE GENOMIC DNA]</scope>
    <source>
        <strain evidence="2 3">LMG 29479</strain>
    </source>
</reference>
<dbReference type="AlphaFoldDB" id="A0A8J7VVE1"/>
<dbReference type="Proteomes" id="UP000675747">
    <property type="component" value="Unassembled WGS sequence"/>
</dbReference>
<proteinExistence type="predicted"/>
<evidence type="ECO:0000313" key="2">
    <source>
        <dbReference type="EMBL" id="MBS7458660.1"/>
    </source>
</evidence>
<gene>
    <name evidence="2" type="ORF">KB893_016080</name>
    <name evidence="1" type="ORF">KB893_15750</name>
</gene>
<keyword evidence="3" id="KW-1185">Reference proteome</keyword>
<comment type="caution">
    <text evidence="1">The sequence shown here is derived from an EMBL/GenBank/DDBJ whole genome shotgun (WGS) entry which is preliminary data.</text>
</comment>